<name>A0A1E4T5V1_9ASCO</name>
<dbReference type="EMBL" id="KV453848">
    <property type="protein sequence ID" value="ODV87133.1"/>
    <property type="molecule type" value="Genomic_DNA"/>
</dbReference>
<dbReference type="Proteomes" id="UP000094801">
    <property type="component" value="Unassembled WGS sequence"/>
</dbReference>
<feature type="transmembrane region" description="Helical" evidence="5">
    <location>
        <begin position="317"/>
        <end position="338"/>
    </location>
</feature>
<proteinExistence type="predicted"/>
<evidence type="ECO:0000313" key="8">
    <source>
        <dbReference type="Proteomes" id="UP000094801"/>
    </source>
</evidence>
<organism evidence="7 8">
    <name type="scientific">[Candida] arabinofermentans NRRL YB-2248</name>
    <dbReference type="NCBI Taxonomy" id="983967"/>
    <lineage>
        <taxon>Eukaryota</taxon>
        <taxon>Fungi</taxon>
        <taxon>Dikarya</taxon>
        <taxon>Ascomycota</taxon>
        <taxon>Saccharomycotina</taxon>
        <taxon>Pichiomycetes</taxon>
        <taxon>Pichiales</taxon>
        <taxon>Pichiaceae</taxon>
        <taxon>Ogataea</taxon>
        <taxon>Ogataea/Candida clade</taxon>
    </lineage>
</organism>
<dbReference type="GO" id="GO:0005737">
    <property type="term" value="C:cytoplasm"/>
    <property type="evidence" value="ECO:0007669"/>
    <property type="project" value="TreeGrafter"/>
</dbReference>
<comment type="subcellular location">
    <subcellularLocation>
        <location evidence="1">Membrane</location>
        <topology evidence="1">Multi-pass membrane protein</topology>
    </subcellularLocation>
</comment>
<gene>
    <name evidence="7" type="ORF">CANARDRAFT_194320</name>
</gene>
<reference evidence="8" key="1">
    <citation type="submission" date="2016-04" db="EMBL/GenBank/DDBJ databases">
        <title>Comparative genomics of biotechnologically important yeasts.</title>
        <authorList>
            <consortium name="DOE Joint Genome Institute"/>
            <person name="Riley R."/>
            <person name="Haridas S."/>
            <person name="Wolfe K.H."/>
            <person name="Lopes M.R."/>
            <person name="Hittinger C.T."/>
            <person name="Goker M."/>
            <person name="Salamov A."/>
            <person name="Wisecaver J."/>
            <person name="Long T.M."/>
            <person name="Aerts A.L."/>
            <person name="Barry K."/>
            <person name="Choi C."/>
            <person name="Clum A."/>
            <person name="Coughlan A.Y."/>
            <person name="Deshpande S."/>
            <person name="Douglass A.P."/>
            <person name="Hanson S.J."/>
            <person name="Klenk H.-P."/>
            <person name="Labutti K."/>
            <person name="Lapidus A."/>
            <person name="Lindquist E."/>
            <person name="Lipzen A."/>
            <person name="Meier-Kolthoff J.P."/>
            <person name="Ohm R.A."/>
            <person name="Otillar R.P."/>
            <person name="Pangilinan J."/>
            <person name="Peng Y."/>
            <person name="Rokas A."/>
            <person name="Rosa C.A."/>
            <person name="Scheuner C."/>
            <person name="Sibirny A.A."/>
            <person name="Slot J.C."/>
            <person name="Stielow J.B."/>
            <person name="Sun H."/>
            <person name="Kurtzman C.P."/>
            <person name="Blackwell M."/>
            <person name="Grigoriev I.V."/>
            <person name="Jeffries T.W."/>
        </authorList>
    </citation>
    <scope>NUCLEOTIDE SEQUENCE [LARGE SCALE GENOMIC DNA]</scope>
    <source>
        <strain evidence="8">NRRL YB-2248</strain>
    </source>
</reference>
<keyword evidence="2 5" id="KW-0812">Transmembrane</keyword>
<feature type="domain" description="EXS" evidence="6">
    <location>
        <begin position="199"/>
        <end position="413"/>
    </location>
</feature>
<evidence type="ECO:0000256" key="1">
    <source>
        <dbReference type="ARBA" id="ARBA00004141"/>
    </source>
</evidence>
<accession>A0A1E4T5V1</accession>
<dbReference type="InterPro" id="IPR004342">
    <property type="entry name" value="EXS_C"/>
</dbReference>
<dbReference type="OrthoDB" id="2159384at2759"/>
<keyword evidence="4 5" id="KW-0472">Membrane</keyword>
<evidence type="ECO:0000256" key="5">
    <source>
        <dbReference type="SAM" id="Phobius"/>
    </source>
</evidence>
<evidence type="ECO:0000256" key="4">
    <source>
        <dbReference type="ARBA" id="ARBA00023136"/>
    </source>
</evidence>
<dbReference type="PANTHER" id="PTHR10783">
    <property type="entry name" value="XENOTROPIC AND POLYTROPIC RETROVIRUS RECEPTOR 1-RELATED"/>
    <property type="match status" value="1"/>
</dbReference>
<keyword evidence="3 5" id="KW-1133">Transmembrane helix</keyword>
<keyword evidence="8" id="KW-1185">Reference proteome</keyword>
<evidence type="ECO:0000256" key="3">
    <source>
        <dbReference type="ARBA" id="ARBA00022989"/>
    </source>
</evidence>
<dbReference type="GO" id="GO:0016020">
    <property type="term" value="C:membrane"/>
    <property type="evidence" value="ECO:0007669"/>
    <property type="project" value="UniProtKB-SubCell"/>
</dbReference>
<sequence>MFFKRELPLDAATGVPLIQEISWFDFCLPLPYRILLLVNFGIWLWYVNLKTCYRFNIDTLLVLKLNSPELTNAKLVGSVRSACSRVTLVNGLNYAIYLILISNDYYFKLMDLLPLGGLIFTIIALSEKSSPEKKRFTSTVFRILRGNIDINIRNNDILLSDTLTSYSKVLIDFLVYISALILGYQTLPSPQDLSLELSKDHLKLYNLDLVLSSYPALIRLKQCIYEFEQSRRRNKQHLFNAIKYSTSFLPILANLLIRGGFIHGLSLWYLAVFINSTYSFFWDIKFDWNFELFTKFLNNDGVKNVPILRQKLIFNKFFYYVAILVDLQLRYIWVYRLMYPQLLERADHGVAAFVGSSLFINEFGNFVLEVLEILRRWVWVFIKIETEYIKMFAEGGGTALEVGGDIELQERPH</sequence>
<evidence type="ECO:0000259" key="6">
    <source>
        <dbReference type="PROSITE" id="PS51380"/>
    </source>
</evidence>
<evidence type="ECO:0000256" key="2">
    <source>
        <dbReference type="ARBA" id="ARBA00022692"/>
    </source>
</evidence>
<feature type="transmembrane region" description="Helical" evidence="5">
    <location>
        <begin position="350"/>
        <end position="368"/>
    </location>
</feature>
<dbReference type="PROSITE" id="PS51380">
    <property type="entry name" value="EXS"/>
    <property type="match status" value="1"/>
</dbReference>
<dbReference type="Pfam" id="PF03124">
    <property type="entry name" value="EXS"/>
    <property type="match status" value="1"/>
</dbReference>
<dbReference type="STRING" id="983967.A0A1E4T5V1"/>
<feature type="transmembrane region" description="Helical" evidence="5">
    <location>
        <begin position="267"/>
        <end position="284"/>
    </location>
</feature>
<dbReference type="AlphaFoldDB" id="A0A1E4T5V1"/>
<protein>
    <recommendedName>
        <fullName evidence="6">EXS domain-containing protein</fullName>
    </recommendedName>
</protein>
<evidence type="ECO:0000313" key="7">
    <source>
        <dbReference type="EMBL" id="ODV87133.1"/>
    </source>
</evidence>
<dbReference type="PANTHER" id="PTHR10783:SF46">
    <property type="entry name" value="PROTEIN ERD1 HOMOLOG 2"/>
    <property type="match status" value="1"/>
</dbReference>